<feature type="domain" description="Chitin-binding type-2" evidence="2">
    <location>
        <begin position="76"/>
        <end position="134"/>
    </location>
</feature>
<feature type="region of interest" description="Disordered" evidence="1">
    <location>
        <begin position="150"/>
        <end position="173"/>
    </location>
</feature>
<evidence type="ECO:0000259" key="2">
    <source>
        <dbReference type="PROSITE" id="PS50940"/>
    </source>
</evidence>
<dbReference type="Gene3D" id="2.170.140.10">
    <property type="entry name" value="Chitin binding domain"/>
    <property type="match status" value="1"/>
</dbReference>
<feature type="region of interest" description="Disordered" evidence="1">
    <location>
        <begin position="314"/>
        <end position="350"/>
    </location>
</feature>
<feature type="compositionally biased region" description="Polar residues" evidence="1">
    <location>
        <begin position="443"/>
        <end position="452"/>
    </location>
</feature>
<sequence length="517" mass="58705">MYKNLQVLENQSQLLWSHNNFIMTSRWILHTVLVVWILSTIYVVADTDTEEELDASAITGQMPNPVGASRVFPKTSFTCKNRPAGYYADVETGCQVYHMCDGVGRQFSYACPNTTLFQQRMLICDHWYMVNCSRAEDDYAANLLIGQKDKPFVPEEEHQQRTPRPDLLDRPYAPDYSGESFRNNYKDLPPIQNHISDSLNSKHLGKPIPTRWSLKNSLKSKENSIHTNRRSDNIDHENDLGTSFSSRYNSTGQPFELANSIAPTAPEAQTSRNEAKNNYDFSDLVQQQNPITERQEPSFRPTISRKTTTISDRIEDNFTGPSQAFESRKKEKTPLGLPIESAKSDVPIPPRDLLPPFREYVVHDVATTQGPPIYYEWKTPSDSLEPPKLPGEKDSHADLPSAASEVSTASPSFSHNPFLSSLLRTKNSPSDDKPSGRSGESDVATSSESSRNSFKRLVPELPSDERIEELQRELLIPDFLFPLENEGRTGYELDDTLDSFQLKIPRKRNIKRQTRRS</sequence>
<reference evidence="3 4" key="1">
    <citation type="submission" date="2020-11" db="EMBL/GenBank/DDBJ databases">
        <authorList>
            <person name="Wallbank WR R."/>
            <person name="Pardo Diaz C."/>
            <person name="Kozak K."/>
            <person name="Martin S."/>
            <person name="Jiggins C."/>
            <person name="Moest M."/>
            <person name="Warren A I."/>
            <person name="Generalovic N T."/>
            <person name="Byers J.R.P. K."/>
            <person name="Montejo-Kovacevich G."/>
            <person name="Yen C E."/>
        </authorList>
    </citation>
    <scope>NUCLEOTIDE SEQUENCE [LARGE SCALE GENOMIC DNA]</scope>
</reference>
<dbReference type="FunCoup" id="A0A7R8V7Z7">
    <property type="interactions" value="52"/>
</dbReference>
<name>A0A7R8V7Z7_HERIL</name>
<evidence type="ECO:0000313" key="4">
    <source>
        <dbReference type="Proteomes" id="UP000594454"/>
    </source>
</evidence>
<dbReference type="SUPFAM" id="SSF57625">
    <property type="entry name" value="Invertebrate chitin-binding proteins"/>
    <property type="match status" value="1"/>
</dbReference>
<dbReference type="EMBL" id="LR899014">
    <property type="protein sequence ID" value="CAD7093175.1"/>
    <property type="molecule type" value="Genomic_DNA"/>
</dbReference>
<evidence type="ECO:0000313" key="3">
    <source>
        <dbReference type="EMBL" id="CAD7093175.1"/>
    </source>
</evidence>
<gene>
    <name evidence="3" type="ORF">HERILL_LOCUS15476</name>
</gene>
<dbReference type="OrthoDB" id="6379319at2759"/>
<dbReference type="Proteomes" id="UP000594454">
    <property type="component" value="Chromosome 6"/>
</dbReference>
<feature type="compositionally biased region" description="Basic and acidic residues" evidence="1">
    <location>
        <begin position="150"/>
        <end position="169"/>
    </location>
</feature>
<dbReference type="InParanoid" id="A0A7R8V7Z7"/>
<dbReference type="GO" id="GO:0008061">
    <property type="term" value="F:chitin binding"/>
    <property type="evidence" value="ECO:0007669"/>
    <property type="project" value="InterPro"/>
</dbReference>
<dbReference type="InterPro" id="IPR052976">
    <property type="entry name" value="Scoloptoxin-like"/>
</dbReference>
<feature type="compositionally biased region" description="Polar residues" evidence="1">
    <location>
        <begin position="404"/>
        <end position="428"/>
    </location>
</feature>
<organism evidence="3 4">
    <name type="scientific">Hermetia illucens</name>
    <name type="common">Black soldier fly</name>
    <dbReference type="NCBI Taxonomy" id="343691"/>
    <lineage>
        <taxon>Eukaryota</taxon>
        <taxon>Metazoa</taxon>
        <taxon>Ecdysozoa</taxon>
        <taxon>Arthropoda</taxon>
        <taxon>Hexapoda</taxon>
        <taxon>Insecta</taxon>
        <taxon>Pterygota</taxon>
        <taxon>Neoptera</taxon>
        <taxon>Endopterygota</taxon>
        <taxon>Diptera</taxon>
        <taxon>Brachycera</taxon>
        <taxon>Stratiomyomorpha</taxon>
        <taxon>Stratiomyidae</taxon>
        <taxon>Hermetiinae</taxon>
        <taxon>Hermetia</taxon>
    </lineage>
</organism>
<dbReference type="PROSITE" id="PS50940">
    <property type="entry name" value="CHIT_BIND_II"/>
    <property type="match status" value="1"/>
</dbReference>
<dbReference type="Pfam" id="PF01607">
    <property type="entry name" value="CBM_14"/>
    <property type="match status" value="1"/>
</dbReference>
<evidence type="ECO:0000256" key="1">
    <source>
        <dbReference type="SAM" id="MobiDB-lite"/>
    </source>
</evidence>
<protein>
    <recommendedName>
        <fullName evidence="2">Chitin-binding type-2 domain-containing protein</fullName>
    </recommendedName>
</protein>
<proteinExistence type="predicted"/>
<accession>A0A7R8V7Z7</accession>
<feature type="region of interest" description="Disordered" evidence="1">
    <location>
        <begin position="372"/>
        <end position="463"/>
    </location>
</feature>
<dbReference type="AlphaFoldDB" id="A0A7R8V7Z7"/>
<dbReference type="PANTHER" id="PTHR22933">
    <property type="entry name" value="FI18007P1-RELATED"/>
    <property type="match status" value="1"/>
</dbReference>
<dbReference type="GO" id="GO:0005576">
    <property type="term" value="C:extracellular region"/>
    <property type="evidence" value="ECO:0007669"/>
    <property type="project" value="InterPro"/>
</dbReference>
<keyword evidence="4" id="KW-1185">Reference proteome</keyword>
<dbReference type="InterPro" id="IPR002557">
    <property type="entry name" value="Chitin-bd_dom"/>
</dbReference>
<dbReference type="PANTHER" id="PTHR22933:SF44">
    <property type="entry name" value="RE15157P"/>
    <property type="match status" value="1"/>
</dbReference>
<dbReference type="InterPro" id="IPR036508">
    <property type="entry name" value="Chitin-bd_dom_sf"/>
</dbReference>